<evidence type="ECO:0000259" key="3">
    <source>
        <dbReference type="PROSITE" id="PS50280"/>
    </source>
</evidence>
<dbReference type="Pfam" id="PF00856">
    <property type="entry name" value="SET"/>
    <property type="match status" value="1"/>
</dbReference>
<name>A0A0N8H8G7_9HYPO</name>
<dbReference type="AlphaFoldDB" id="A0A0N8H8G7"/>
<dbReference type="GO" id="GO:0003700">
    <property type="term" value="F:DNA-binding transcription factor activity"/>
    <property type="evidence" value="ECO:0007669"/>
    <property type="project" value="TreeGrafter"/>
</dbReference>
<dbReference type="OrthoDB" id="4525710at2759"/>
<accession>A0A0N8H8G7</accession>
<evidence type="ECO:0000313" key="5">
    <source>
        <dbReference type="Proteomes" id="UP000050424"/>
    </source>
</evidence>
<evidence type="ECO:0000256" key="2">
    <source>
        <dbReference type="SAM" id="MobiDB-lite"/>
    </source>
</evidence>
<feature type="domain" description="SET" evidence="3">
    <location>
        <begin position="83"/>
        <end position="219"/>
    </location>
</feature>
<protein>
    <recommendedName>
        <fullName evidence="3">SET domain-containing protein</fullName>
    </recommendedName>
</protein>
<sequence length="732" mass="82398">MNPLQMFEQIEKDNRERGQQCRICEKWVRGNRAHLEDHVRTHTGLRTPRIVAGKATRRHTTANRLERQERSRKEPLDFDIAFPQCELCQTKACQCIITEISPARPKIVQAGVMGEGVQATVRYEVGEYLGEFLGELVPLNSVNNGWSAYMSRDDINSDAELRPVCQVDCKHIGNWGRKVNHSCEANTEFVTIPVSGKWRILIKAVKVIEAGDVVTGPSCLCVCFVAPRGVGGEFSDAKEASDYHPSQLSREATAPSLDSEDNRQIFSPPLDIGPPAPSQTAVIRTFTPRQLPETFVSPSTGTGAGSMPHGIEPSPSAQSPPVQTTCSDFASPEPKQDEFLQLQQRREGIGLTERQAFLFMIYTHRLAPSSDACDEARHFTLEVPRLALREPMIMNGILALASVYDSRCSDSTSDLESTYYHNKCIELLIEAFTRPPETWDSNLLTAVVIARLYEEYDNEKDSDYHHLSGTQNLLNHGAIARFVMQGGLAEAASWVHLRQAIYVYLVRREPVDICLENFERSTVFQRTDDSAYTNRIVHLFARLMKLLFPTSGQQTATGKQQECWRALQQQICSWNDTKPLSFQPIYCKPSSLEEDRPFPTMCIAASVPVIATQYYYAAKAVICLHECNSGDEVAGFNSARLRHDGEPNDQQRIAAYLGILMGLALSNEHAINAFYLPSHMLSLCGYCIRDPCERKHAIQYLWKVHAVLKWKTQALAQMLESQWTEMDSFEIR</sequence>
<dbReference type="Gene3D" id="2.170.270.10">
    <property type="entry name" value="SET domain"/>
    <property type="match status" value="1"/>
</dbReference>
<evidence type="ECO:0000256" key="1">
    <source>
        <dbReference type="ARBA" id="ARBA00023242"/>
    </source>
</evidence>
<dbReference type="EMBL" id="LKCW01000018">
    <property type="protein sequence ID" value="KPM44524.1"/>
    <property type="molecule type" value="Genomic_DNA"/>
</dbReference>
<dbReference type="PANTHER" id="PTHR37534:SF25">
    <property type="entry name" value="ZN(II)2CYS6 TRANSCRIPTION FACTOR (EUROFUNG)"/>
    <property type="match status" value="1"/>
</dbReference>
<evidence type="ECO:0000313" key="4">
    <source>
        <dbReference type="EMBL" id="KPM44524.1"/>
    </source>
</evidence>
<reference evidence="4 5" key="1">
    <citation type="submission" date="2015-09" db="EMBL/GenBank/DDBJ databases">
        <title>Draft genome of a European isolate of the apple canker pathogen Neonectria ditissima.</title>
        <authorList>
            <person name="Gomez-Cortecero A."/>
            <person name="Harrison R.J."/>
            <person name="Armitage A.D."/>
        </authorList>
    </citation>
    <scope>NUCLEOTIDE SEQUENCE [LARGE SCALE GENOMIC DNA]</scope>
    <source>
        <strain evidence="4 5">R09/05</strain>
    </source>
</reference>
<organism evidence="4 5">
    <name type="scientific">Neonectria ditissima</name>
    <dbReference type="NCBI Taxonomy" id="78410"/>
    <lineage>
        <taxon>Eukaryota</taxon>
        <taxon>Fungi</taxon>
        <taxon>Dikarya</taxon>
        <taxon>Ascomycota</taxon>
        <taxon>Pezizomycotina</taxon>
        <taxon>Sordariomycetes</taxon>
        <taxon>Hypocreomycetidae</taxon>
        <taxon>Hypocreales</taxon>
        <taxon>Nectriaceae</taxon>
        <taxon>Neonectria</taxon>
    </lineage>
</organism>
<dbReference type="SMART" id="SM00317">
    <property type="entry name" value="SET"/>
    <property type="match status" value="1"/>
</dbReference>
<dbReference type="SUPFAM" id="SSF82199">
    <property type="entry name" value="SET domain"/>
    <property type="match status" value="1"/>
</dbReference>
<dbReference type="GO" id="GO:0045944">
    <property type="term" value="P:positive regulation of transcription by RNA polymerase II"/>
    <property type="evidence" value="ECO:0007669"/>
    <property type="project" value="TreeGrafter"/>
</dbReference>
<proteinExistence type="predicted"/>
<dbReference type="InterPro" id="IPR001214">
    <property type="entry name" value="SET_dom"/>
</dbReference>
<comment type="caution">
    <text evidence="4">The sequence shown here is derived from an EMBL/GenBank/DDBJ whole genome shotgun (WGS) entry which is preliminary data.</text>
</comment>
<dbReference type="Proteomes" id="UP000050424">
    <property type="component" value="Unassembled WGS sequence"/>
</dbReference>
<dbReference type="PANTHER" id="PTHR37534">
    <property type="entry name" value="TRANSCRIPTIONAL ACTIVATOR PROTEIN UGA3"/>
    <property type="match status" value="1"/>
</dbReference>
<dbReference type="GO" id="GO:0000976">
    <property type="term" value="F:transcription cis-regulatory region binding"/>
    <property type="evidence" value="ECO:0007669"/>
    <property type="project" value="TreeGrafter"/>
</dbReference>
<feature type="compositionally biased region" description="Polar residues" evidence="2">
    <location>
        <begin position="315"/>
        <end position="328"/>
    </location>
</feature>
<gene>
    <name evidence="4" type="ORF">AK830_g2003</name>
</gene>
<dbReference type="STRING" id="78410.A0A0N8H8G7"/>
<dbReference type="PROSITE" id="PS50280">
    <property type="entry name" value="SET"/>
    <property type="match status" value="1"/>
</dbReference>
<feature type="region of interest" description="Disordered" evidence="2">
    <location>
        <begin position="237"/>
        <end position="275"/>
    </location>
</feature>
<dbReference type="GO" id="GO:0005634">
    <property type="term" value="C:nucleus"/>
    <property type="evidence" value="ECO:0007669"/>
    <property type="project" value="TreeGrafter"/>
</dbReference>
<keyword evidence="5" id="KW-1185">Reference proteome</keyword>
<dbReference type="InterPro" id="IPR046341">
    <property type="entry name" value="SET_dom_sf"/>
</dbReference>
<keyword evidence="1" id="KW-0539">Nucleus</keyword>
<feature type="region of interest" description="Disordered" evidence="2">
    <location>
        <begin position="292"/>
        <end position="335"/>
    </location>
</feature>